<name>A0A496J8F7_HELPX</name>
<evidence type="ECO:0000313" key="2">
    <source>
        <dbReference type="EMBL" id="RKV58381.1"/>
    </source>
</evidence>
<keyword evidence="1" id="KW-0812">Transmembrane</keyword>
<evidence type="ECO:0000256" key="1">
    <source>
        <dbReference type="SAM" id="Phobius"/>
    </source>
</evidence>
<comment type="caution">
    <text evidence="2">The sequence shown here is derived from an EMBL/GenBank/DDBJ whole genome shotgun (WGS) entry which is preliminary data.</text>
</comment>
<proteinExistence type="predicted"/>
<keyword evidence="1" id="KW-1133">Transmembrane helix</keyword>
<evidence type="ECO:0000313" key="3">
    <source>
        <dbReference type="Proteomes" id="UP000279456"/>
    </source>
</evidence>
<accession>A0A496J8F7</accession>
<protein>
    <submittedName>
        <fullName evidence="2">Uncharacterized protein</fullName>
    </submittedName>
</protein>
<sequence>MVFCFLFLCVLKVFTAYNFCLLFHLVFCLLDFGFLLLMVFASCFLFSLILICLCFVFYFS</sequence>
<dbReference type="AlphaFoldDB" id="A0A496J8F7"/>
<organism evidence="2 3">
    <name type="scientific">Helicobacter pylori</name>
    <name type="common">Campylobacter pylori</name>
    <dbReference type="NCBI Taxonomy" id="210"/>
    <lineage>
        <taxon>Bacteria</taxon>
        <taxon>Pseudomonadati</taxon>
        <taxon>Campylobacterota</taxon>
        <taxon>Epsilonproteobacteria</taxon>
        <taxon>Campylobacterales</taxon>
        <taxon>Helicobacteraceae</taxon>
        <taxon>Helicobacter</taxon>
    </lineage>
</organism>
<reference evidence="2 3" key="1">
    <citation type="submission" date="2018-04" db="EMBL/GenBank/DDBJ databases">
        <title>Complete genome sequences of Helicobacter pylori.</title>
        <authorList>
            <person name="Palau M."/>
            <person name="Minana-Galbis D."/>
        </authorList>
    </citation>
    <scope>NUCLEOTIDE SEQUENCE [LARGE SCALE GENOMIC DNA]</scope>
    <source>
        <strain evidence="2 3">B126</strain>
    </source>
</reference>
<keyword evidence="1" id="KW-0472">Membrane</keyword>
<dbReference type="Proteomes" id="UP000279456">
    <property type="component" value="Unassembled WGS sequence"/>
</dbReference>
<feature type="transmembrane region" description="Helical" evidence="1">
    <location>
        <begin position="32"/>
        <end position="59"/>
    </location>
</feature>
<gene>
    <name evidence="2" type="ORF">DD776_06300</name>
</gene>
<dbReference type="EMBL" id="QEHH01000029">
    <property type="protein sequence ID" value="RKV58381.1"/>
    <property type="molecule type" value="Genomic_DNA"/>
</dbReference>